<dbReference type="InterPro" id="IPR027417">
    <property type="entry name" value="P-loop_NTPase"/>
</dbReference>
<proteinExistence type="inferred from homology"/>
<dbReference type="Gene3D" id="1.20.58.870">
    <property type="match status" value="1"/>
</dbReference>
<dbReference type="InterPro" id="IPR041024">
    <property type="entry name" value="Mcm6_C"/>
</dbReference>
<evidence type="ECO:0000256" key="9">
    <source>
        <dbReference type="ARBA" id="ARBA00023306"/>
    </source>
</evidence>
<dbReference type="InterPro" id="IPR041562">
    <property type="entry name" value="MCM_lid"/>
</dbReference>
<dbReference type="GO" id="GO:0003697">
    <property type="term" value="F:single-stranded DNA binding"/>
    <property type="evidence" value="ECO:0007669"/>
    <property type="project" value="TreeGrafter"/>
</dbReference>
<protein>
    <submittedName>
        <fullName evidence="13">MCM domain-containing protein</fullName>
    </submittedName>
</protein>
<dbReference type="InterPro" id="IPR031327">
    <property type="entry name" value="MCM"/>
</dbReference>
<dbReference type="GO" id="GO:1990518">
    <property type="term" value="F:single-stranded 3'-5' DNA helicase activity"/>
    <property type="evidence" value="ECO:0007669"/>
    <property type="project" value="TreeGrafter"/>
</dbReference>
<dbReference type="Pfam" id="PF18263">
    <property type="entry name" value="WHD_MCM6"/>
    <property type="match status" value="1"/>
</dbReference>
<keyword evidence="12" id="KW-1185">Reference proteome</keyword>
<dbReference type="GO" id="GO:0005524">
    <property type="term" value="F:ATP binding"/>
    <property type="evidence" value="ECO:0007669"/>
    <property type="project" value="UniProtKB-KW"/>
</dbReference>
<keyword evidence="8" id="KW-0539">Nucleus</keyword>
<keyword evidence="9" id="KW-0131">Cell cycle</keyword>
<organism evidence="12 13">
    <name type="scientific">Meloidogyne floridensis</name>
    <dbReference type="NCBI Taxonomy" id="298350"/>
    <lineage>
        <taxon>Eukaryota</taxon>
        <taxon>Metazoa</taxon>
        <taxon>Ecdysozoa</taxon>
        <taxon>Nematoda</taxon>
        <taxon>Chromadorea</taxon>
        <taxon>Rhabditida</taxon>
        <taxon>Tylenchina</taxon>
        <taxon>Tylenchomorpha</taxon>
        <taxon>Tylenchoidea</taxon>
        <taxon>Meloidogynidae</taxon>
        <taxon>Meloidogyninae</taxon>
        <taxon>Meloidogyne</taxon>
    </lineage>
</organism>
<feature type="domain" description="MCM C-terminal AAA(+) ATPase" evidence="11">
    <location>
        <begin position="1"/>
        <end position="40"/>
    </location>
</feature>
<evidence type="ECO:0000256" key="8">
    <source>
        <dbReference type="ARBA" id="ARBA00023242"/>
    </source>
</evidence>
<evidence type="ECO:0000256" key="1">
    <source>
        <dbReference type="ARBA" id="ARBA00004123"/>
    </source>
</evidence>
<dbReference type="Pfam" id="PF00493">
    <property type="entry name" value="MCM"/>
    <property type="match status" value="1"/>
</dbReference>
<dbReference type="Gene3D" id="3.40.50.300">
    <property type="entry name" value="P-loop containing nucleotide triphosphate hydrolases"/>
    <property type="match status" value="1"/>
</dbReference>
<reference evidence="13" key="1">
    <citation type="submission" date="2022-11" db="UniProtKB">
        <authorList>
            <consortium name="WormBaseParasite"/>
        </authorList>
    </citation>
    <scope>IDENTIFICATION</scope>
</reference>
<evidence type="ECO:0000259" key="11">
    <source>
        <dbReference type="PROSITE" id="PS50051"/>
    </source>
</evidence>
<evidence type="ECO:0000256" key="4">
    <source>
        <dbReference type="ARBA" id="ARBA00022741"/>
    </source>
</evidence>
<evidence type="ECO:0000256" key="7">
    <source>
        <dbReference type="ARBA" id="ARBA00023125"/>
    </source>
</evidence>
<keyword evidence="4" id="KW-0547">Nucleotide-binding</keyword>
<dbReference type="WBParaSite" id="scf7180000422082.g8247">
    <property type="protein sequence ID" value="scf7180000422082.g8247"/>
    <property type="gene ID" value="scf7180000422082.g8247"/>
</dbReference>
<dbReference type="GO" id="GO:0005634">
    <property type="term" value="C:nucleus"/>
    <property type="evidence" value="ECO:0007669"/>
    <property type="project" value="UniProtKB-SubCell"/>
</dbReference>
<dbReference type="InterPro" id="IPR001208">
    <property type="entry name" value="MCM_dom"/>
</dbReference>
<dbReference type="GO" id="GO:0042555">
    <property type="term" value="C:MCM complex"/>
    <property type="evidence" value="ECO:0007669"/>
    <property type="project" value="TreeGrafter"/>
</dbReference>
<evidence type="ECO:0000256" key="3">
    <source>
        <dbReference type="ARBA" id="ARBA00022705"/>
    </source>
</evidence>
<comment type="subcellular location">
    <subcellularLocation>
        <location evidence="1">Nucleus</location>
    </subcellularLocation>
</comment>
<evidence type="ECO:0000256" key="10">
    <source>
        <dbReference type="SAM" id="MobiDB-lite"/>
    </source>
</evidence>
<dbReference type="GO" id="GO:0000727">
    <property type="term" value="P:double-strand break repair via break-induced replication"/>
    <property type="evidence" value="ECO:0007669"/>
    <property type="project" value="TreeGrafter"/>
</dbReference>
<name>A0A915P2R2_9BILA</name>
<accession>A0A915P2R2</accession>
<evidence type="ECO:0000256" key="6">
    <source>
        <dbReference type="ARBA" id="ARBA00022840"/>
    </source>
</evidence>
<evidence type="ECO:0000256" key="2">
    <source>
        <dbReference type="ARBA" id="ARBA00008010"/>
    </source>
</evidence>
<dbReference type="PANTHER" id="PTHR11630">
    <property type="entry name" value="DNA REPLICATION LICENSING FACTOR MCM FAMILY MEMBER"/>
    <property type="match status" value="1"/>
</dbReference>
<evidence type="ECO:0000313" key="12">
    <source>
        <dbReference type="Proteomes" id="UP000887560"/>
    </source>
</evidence>
<dbReference type="PANTHER" id="PTHR11630:SF43">
    <property type="entry name" value="DNA REPLICATION LICENSING FACTOR MCM6"/>
    <property type="match status" value="1"/>
</dbReference>
<keyword evidence="5" id="KW-0347">Helicase</keyword>
<dbReference type="AlphaFoldDB" id="A0A915P2R2"/>
<keyword evidence="6" id="KW-0067">ATP-binding</keyword>
<feature type="region of interest" description="Disordered" evidence="10">
    <location>
        <begin position="278"/>
        <end position="306"/>
    </location>
</feature>
<dbReference type="Pfam" id="PF17855">
    <property type="entry name" value="MCM_lid"/>
    <property type="match status" value="1"/>
</dbReference>
<comment type="similarity">
    <text evidence="2">Belongs to the MCM family.</text>
</comment>
<keyword evidence="3" id="KW-0235">DNA replication</keyword>
<dbReference type="Proteomes" id="UP000887560">
    <property type="component" value="Unplaced"/>
</dbReference>
<dbReference type="GO" id="GO:1902969">
    <property type="term" value="P:mitotic DNA replication"/>
    <property type="evidence" value="ECO:0007669"/>
    <property type="project" value="TreeGrafter"/>
</dbReference>
<keyword evidence="5" id="KW-0378">Hydrolase</keyword>
<evidence type="ECO:0000313" key="13">
    <source>
        <dbReference type="WBParaSite" id="scf7180000422082.g8247"/>
    </source>
</evidence>
<sequence>AANPIGGKYDQSKPLRYNVMLTAPIISRFDLFFVLVDTNDNSVRKEKVVDYEIAKKILENHRRAFNRQQANTIYTMEEISEAAELALKSAYLKFRLNDDGSRIKVTVRQLESLIRLSEAYARLKCAPEVLPEHVTKATKLLSETIVRMGSKQISLEEEDDDEFMPLSSHHHPLSDLTNNSQELVEERMDIDPIHLTMSDVEFGRITEMLVVHMRREEALHGEEEDWKGVKQSQLVEWYLEMMEPNIQTEEDYKLHKTKIERIIPKLIRNKVIIRMDEGGDEEEEGGGGNNDENAILLVHPSHVSDD</sequence>
<keyword evidence="7" id="KW-0238">DNA-binding</keyword>
<evidence type="ECO:0000256" key="5">
    <source>
        <dbReference type="ARBA" id="ARBA00022806"/>
    </source>
</evidence>
<dbReference type="PROSITE" id="PS50051">
    <property type="entry name" value="MCM_2"/>
    <property type="match status" value="1"/>
</dbReference>